<dbReference type="GO" id="GO:1904680">
    <property type="term" value="F:peptide transmembrane transporter activity"/>
    <property type="evidence" value="ECO:0007669"/>
    <property type="project" value="TreeGrafter"/>
</dbReference>
<dbReference type="CDD" id="cd08497">
    <property type="entry name" value="MbnE-like"/>
    <property type="match status" value="1"/>
</dbReference>
<evidence type="ECO:0000313" key="3">
    <source>
        <dbReference type="Proteomes" id="UP000739538"/>
    </source>
</evidence>
<name>A0A956SFL5_UNCEI</name>
<reference evidence="2" key="1">
    <citation type="submission" date="2020-04" db="EMBL/GenBank/DDBJ databases">
        <authorList>
            <person name="Zhang T."/>
        </authorList>
    </citation>
    <scope>NUCLEOTIDE SEQUENCE</scope>
    <source>
        <strain evidence="2">HKST-UBA02</strain>
    </source>
</reference>
<dbReference type="AlphaFoldDB" id="A0A956SFL5"/>
<feature type="domain" description="Solute-binding protein family 5" evidence="1">
    <location>
        <begin position="115"/>
        <end position="499"/>
    </location>
</feature>
<dbReference type="Proteomes" id="UP000739538">
    <property type="component" value="Unassembled WGS sequence"/>
</dbReference>
<dbReference type="PIRSF" id="PIRSF002741">
    <property type="entry name" value="MppA"/>
    <property type="match status" value="1"/>
</dbReference>
<organism evidence="2 3">
    <name type="scientific">Eiseniibacteriota bacterium</name>
    <dbReference type="NCBI Taxonomy" id="2212470"/>
    <lineage>
        <taxon>Bacteria</taxon>
        <taxon>Candidatus Eiseniibacteriota</taxon>
    </lineage>
</organism>
<reference evidence="2" key="2">
    <citation type="journal article" date="2021" name="Microbiome">
        <title>Successional dynamics and alternative stable states in a saline activated sludge microbial community over 9 years.</title>
        <authorList>
            <person name="Wang Y."/>
            <person name="Ye J."/>
            <person name="Ju F."/>
            <person name="Liu L."/>
            <person name="Boyd J.A."/>
            <person name="Deng Y."/>
            <person name="Parks D.H."/>
            <person name="Jiang X."/>
            <person name="Yin X."/>
            <person name="Woodcroft B.J."/>
            <person name="Tyson G.W."/>
            <person name="Hugenholtz P."/>
            <person name="Polz M.F."/>
            <person name="Zhang T."/>
        </authorList>
    </citation>
    <scope>NUCLEOTIDE SEQUENCE</scope>
    <source>
        <strain evidence="2">HKST-UBA02</strain>
    </source>
</reference>
<accession>A0A956SFL5</accession>
<dbReference type="GO" id="GO:0015833">
    <property type="term" value="P:peptide transport"/>
    <property type="evidence" value="ECO:0007669"/>
    <property type="project" value="TreeGrafter"/>
</dbReference>
<dbReference type="GO" id="GO:0043190">
    <property type="term" value="C:ATP-binding cassette (ABC) transporter complex"/>
    <property type="evidence" value="ECO:0007669"/>
    <property type="project" value="InterPro"/>
</dbReference>
<dbReference type="InterPro" id="IPR000914">
    <property type="entry name" value="SBP_5_dom"/>
</dbReference>
<dbReference type="EMBL" id="JAGQHS010000231">
    <property type="protein sequence ID" value="MCA9758917.1"/>
    <property type="molecule type" value="Genomic_DNA"/>
</dbReference>
<dbReference type="InterPro" id="IPR030678">
    <property type="entry name" value="Peptide/Ni-bd"/>
</dbReference>
<evidence type="ECO:0000259" key="1">
    <source>
        <dbReference type="Pfam" id="PF00496"/>
    </source>
</evidence>
<dbReference type="SUPFAM" id="SSF53850">
    <property type="entry name" value="Periplasmic binding protein-like II"/>
    <property type="match status" value="1"/>
</dbReference>
<protein>
    <submittedName>
        <fullName evidence="2">ABC transporter substrate-binding protein</fullName>
    </submittedName>
</protein>
<sequence>MRTRTTLDVAAFLLGTLLSLAALQVRAAAIPGLLGRADLAAGEVDLSTIEWETNDDQPFIGDPNAPKGGTFRSWLAAYPLTFRLVGPDSNDGFAAWNRSQTTDFTLVRMHPTTDEYIPCLATHWKVMDDQRTIYYQLDPDARWSDGKPITAEDFVFALEMLSSEYIIDPFWNTYVDETYESVRALGPHTLEVVGKNPSWRPLYDLNLFPLPKHVHELNDEWIRKNNLEPAVGVGPYVISETVNGQKVVFSKIEDWWGADKRYFQGLYNVDRIELMVISDPDRAFDFFQKGEIDFYLVGSAKKWATGLDVRVLENGWAKKKRIFVEYPQGMQGIAFNLTKPIFQNKDFRKAVQYAFDFHGLNHNLMYDAYYRKVSAFEGTEYENTDLAPYGFDPKKCREHLAAAGYTTRGSDGIFVDESGRRASFTLVYGSRAWSAFFTVMKQTWEKLGIDVELSLLEPGTAFQRGLEREYEALLMSRATGYYPAPHQYFHSDFLSSTNNNNIWAFGSAVTDSLIDVYRYDMSKEHRLDAMHRLDAIIQDEAFYLPLFQAPYIRLAYFDYVGFPEFYVPKRFQQIEEWQVFWVDEERRAEVRAAMDRGEAWPVDEAVDADPYGVKDAVERAMVEGER</sequence>
<dbReference type="GO" id="GO:0042597">
    <property type="term" value="C:periplasmic space"/>
    <property type="evidence" value="ECO:0007669"/>
    <property type="project" value="UniProtKB-ARBA"/>
</dbReference>
<dbReference type="InterPro" id="IPR039424">
    <property type="entry name" value="SBP_5"/>
</dbReference>
<proteinExistence type="predicted"/>
<dbReference type="Gene3D" id="3.40.190.10">
    <property type="entry name" value="Periplasmic binding protein-like II"/>
    <property type="match status" value="1"/>
</dbReference>
<dbReference type="Gene3D" id="3.10.105.10">
    <property type="entry name" value="Dipeptide-binding Protein, Domain 3"/>
    <property type="match status" value="1"/>
</dbReference>
<comment type="caution">
    <text evidence="2">The sequence shown here is derived from an EMBL/GenBank/DDBJ whole genome shotgun (WGS) entry which is preliminary data.</text>
</comment>
<dbReference type="PANTHER" id="PTHR30290">
    <property type="entry name" value="PERIPLASMIC BINDING COMPONENT OF ABC TRANSPORTER"/>
    <property type="match status" value="1"/>
</dbReference>
<gene>
    <name evidence="2" type="ORF">KDA27_24190</name>
</gene>
<dbReference type="Pfam" id="PF00496">
    <property type="entry name" value="SBP_bac_5"/>
    <property type="match status" value="1"/>
</dbReference>
<evidence type="ECO:0000313" key="2">
    <source>
        <dbReference type="EMBL" id="MCA9758917.1"/>
    </source>
</evidence>